<dbReference type="KEGG" id="dqu:106751845"/>
<evidence type="ECO:0000313" key="8">
    <source>
        <dbReference type="Proteomes" id="UP000515204"/>
    </source>
</evidence>
<organism evidence="8 9">
    <name type="scientific">Dinoponera quadriceps</name>
    <name type="common">South American ant</name>
    <dbReference type="NCBI Taxonomy" id="609295"/>
    <lineage>
        <taxon>Eukaryota</taxon>
        <taxon>Metazoa</taxon>
        <taxon>Ecdysozoa</taxon>
        <taxon>Arthropoda</taxon>
        <taxon>Hexapoda</taxon>
        <taxon>Insecta</taxon>
        <taxon>Pterygota</taxon>
        <taxon>Neoptera</taxon>
        <taxon>Endopterygota</taxon>
        <taxon>Hymenoptera</taxon>
        <taxon>Apocrita</taxon>
        <taxon>Aculeata</taxon>
        <taxon>Formicoidea</taxon>
        <taxon>Formicidae</taxon>
        <taxon>Ponerinae</taxon>
        <taxon>Ponerini</taxon>
        <taxon>Dinoponera</taxon>
    </lineage>
</organism>
<dbReference type="PANTHER" id="PTHR11523">
    <property type="entry name" value="SODIUM/POTASSIUM-DEPENDENT ATPASE BETA SUBUNIT"/>
    <property type="match status" value="1"/>
</dbReference>
<evidence type="ECO:0000256" key="5">
    <source>
        <dbReference type="ARBA" id="ARBA00022989"/>
    </source>
</evidence>
<sequence>MQLMMFHTHACHMSLNNFMQGKFCSLHIQNRLHFFAVFFVSTCQYQRKSFFKMIIVHDEEYYRSRVPEPDLGPLKNFMRFVWNPDSKMLLGRTGKEWALLGFFYLCFFTVLGAIFALQMWLSINYASKLDKPFFLYNGLAPRSYFGNNFPVFRHLPDFGSPGISFKPNVLLPTASPIIWVDKSRTNVRPRRYVEALADFLQEYNKSRDNYKTAVECSDERTSVPDIRPCFFDVESLGVCGKPPYGYTDPLQPCILIKFNKVSRDLACAYSTILTEKFASQAGFSTNSPLQRFDWVPMHYNKSSRLPEDIPSALGEAIRSSNKVQVWLWCDGTNSVDKEHVGEIEYLPSAGFPVKYFPFVGQPDYLSPMVALRFKNITPGRLVTVECSLWAPNINAGLRHALDFQIILAES</sequence>
<name>A0A6P3YBT7_DINQU</name>
<gene>
    <name evidence="9" type="primary">LOC106751845</name>
</gene>
<keyword evidence="8" id="KW-1185">Reference proteome</keyword>
<dbReference type="Pfam" id="PF00287">
    <property type="entry name" value="Na_K-ATPase"/>
    <property type="match status" value="1"/>
</dbReference>
<comment type="subcellular location">
    <subcellularLocation>
        <location evidence="1">Membrane</location>
        <topology evidence="1">Single-pass type II membrane protein</topology>
    </subcellularLocation>
</comment>
<keyword evidence="3 7" id="KW-0812">Transmembrane</keyword>
<dbReference type="PROSITE" id="PS00390">
    <property type="entry name" value="ATPASE_NA_K_BETA_1"/>
    <property type="match status" value="1"/>
</dbReference>
<dbReference type="InterPro" id="IPR000402">
    <property type="entry name" value="Na/K_ATPase_sub_beta"/>
</dbReference>
<reference evidence="9" key="1">
    <citation type="submission" date="2025-08" db="UniProtKB">
        <authorList>
            <consortium name="RefSeq"/>
        </authorList>
    </citation>
    <scope>IDENTIFICATION</scope>
</reference>
<dbReference type="RefSeq" id="XP_014488526.1">
    <property type="nucleotide sequence ID" value="XM_014633040.1"/>
</dbReference>
<dbReference type="GO" id="GO:0006883">
    <property type="term" value="P:intracellular sodium ion homeostasis"/>
    <property type="evidence" value="ECO:0007669"/>
    <property type="project" value="TreeGrafter"/>
</dbReference>
<evidence type="ECO:0000256" key="6">
    <source>
        <dbReference type="ARBA" id="ARBA00023136"/>
    </source>
</evidence>
<comment type="similarity">
    <text evidence="2">Belongs to the X(+)/potassium ATPases subunit beta family.</text>
</comment>
<evidence type="ECO:0000256" key="4">
    <source>
        <dbReference type="ARBA" id="ARBA00022968"/>
    </source>
</evidence>
<evidence type="ECO:0000256" key="7">
    <source>
        <dbReference type="SAM" id="Phobius"/>
    </source>
</evidence>
<dbReference type="GO" id="GO:0030007">
    <property type="term" value="P:intracellular potassium ion homeostasis"/>
    <property type="evidence" value="ECO:0007669"/>
    <property type="project" value="TreeGrafter"/>
</dbReference>
<dbReference type="OrthoDB" id="5912413at2759"/>
<dbReference type="InterPro" id="IPR038702">
    <property type="entry name" value="Na/K_ATPase_sub_beta_sf"/>
</dbReference>
<dbReference type="Proteomes" id="UP000515204">
    <property type="component" value="Unplaced"/>
</dbReference>
<protein>
    <submittedName>
        <fullName evidence="9">Sodium/potassium-transporting ATPase subunit beta-1-like isoform X1</fullName>
    </submittedName>
</protein>
<evidence type="ECO:0000256" key="2">
    <source>
        <dbReference type="ARBA" id="ARBA00005876"/>
    </source>
</evidence>
<evidence type="ECO:0000256" key="3">
    <source>
        <dbReference type="ARBA" id="ARBA00022692"/>
    </source>
</evidence>
<evidence type="ECO:0000256" key="1">
    <source>
        <dbReference type="ARBA" id="ARBA00004606"/>
    </source>
</evidence>
<dbReference type="GO" id="GO:0001671">
    <property type="term" value="F:ATPase activator activity"/>
    <property type="evidence" value="ECO:0007669"/>
    <property type="project" value="TreeGrafter"/>
</dbReference>
<dbReference type="GO" id="GO:1990573">
    <property type="term" value="P:potassium ion import across plasma membrane"/>
    <property type="evidence" value="ECO:0007669"/>
    <property type="project" value="TreeGrafter"/>
</dbReference>
<dbReference type="Gene3D" id="2.60.40.1660">
    <property type="entry name" value="Na, k-atpase alpha subunit"/>
    <property type="match status" value="1"/>
</dbReference>
<dbReference type="GO" id="GO:0036376">
    <property type="term" value="P:sodium ion export across plasma membrane"/>
    <property type="evidence" value="ECO:0007669"/>
    <property type="project" value="TreeGrafter"/>
</dbReference>
<evidence type="ECO:0000313" key="9">
    <source>
        <dbReference type="RefSeq" id="XP_014488526.1"/>
    </source>
</evidence>
<keyword evidence="5 7" id="KW-1133">Transmembrane helix</keyword>
<dbReference type="GeneID" id="106751845"/>
<dbReference type="GO" id="GO:0005890">
    <property type="term" value="C:sodium:potassium-exchanging ATPase complex"/>
    <property type="evidence" value="ECO:0007669"/>
    <property type="project" value="InterPro"/>
</dbReference>
<accession>A0A6P3YBT7</accession>
<dbReference type="AlphaFoldDB" id="A0A6P3YBT7"/>
<dbReference type="PANTHER" id="PTHR11523:SF28">
    <property type="entry name" value="NA_K-ATPASE BETA SUBUNIT ISOFORM 4-RELATED"/>
    <property type="match status" value="1"/>
</dbReference>
<proteinExistence type="inferred from homology"/>
<keyword evidence="4" id="KW-0735">Signal-anchor</keyword>
<keyword evidence="6 7" id="KW-0472">Membrane</keyword>
<feature type="transmembrane region" description="Helical" evidence="7">
    <location>
        <begin position="97"/>
        <end position="121"/>
    </location>
</feature>